<name>A0AAJ8JYK6_9TREE</name>
<protein>
    <submittedName>
        <fullName evidence="2">Uncharacterized protein</fullName>
    </submittedName>
</protein>
<sequence length="126" mass="13600">MDKPELNPWDEGSEFTRNTLNPSSELPREAHPLGIYSGQLSYLAARTEVNAAFELVAMRKKENRRLLGLSSATGDSPTSRPSGAPTHWNVSNVSGQTSQGNPEVPFYPSTGNTHNTSSGDQRPTGS</sequence>
<feature type="region of interest" description="Disordered" evidence="1">
    <location>
        <begin position="1"/>
        <end position="30"/>
    </location>
</feature>
<organism evidence="2 3">
    <name type="scientific">Cryptococcus depauperatus CBS 7841</name>
    <dbReference type="NCBI Taxonomy" id="1295531"/>
    <lineage>
        <taxon>Eukaryota</taxon>
        <taxon>Fungi</taxon>
        <taxon>Dikarya</taxon>
        <taxon>Basidiomycota</taxon>
        <taxon>Agaricomycotina</taxon>
        <taxon>Tremellomycetes</taxon>
        <taxon>Tremellales</taxon>
        <taxon>Cryptococcaceae</taxon>
        <taxon>Cryptococcus</taxon>
    </lineage>
</organism>
<evidence type="ECO:0000256" key="1">
    <source>
        <dbReference type="SAM" id="MobiDB-lite"/>
    </source>
</evidence>
<proteinExistence type="predicted"/>
<accession>A0AAJ8JYK6</accession>
<gene>
    <name evidence="2" type="ORF">L203_105951</name>
</gene>
<dbReference type="AlphaFoldDB" id="A0AAJ8JYK6"/>
<dbReference type="GeneID" id="91090159"/>
<reference evidence="2" key="2">
    <citation type="journal article" date="2022" name="Elife">
        <title>Obligate sexual reproduction of a homothallic fungus closely related to the Cryptococcus pathogenic species complex.</title>
        <authorList>
            <person name="Passer A.R."/>
            <person name="Clancey S.A."/>
            <person name="Shea T."/>
            <person name="David-Palma M."/>
            <person name="Averette A.F."/>
            <person name="Boekhout T."/>
            <person name="Porcel B.M."/>
            <person name="Nowrousian M."/>
            <person name="Cuomo C.A."/>
            <person name="Sun S."/>
            <person name="Heitman J."/>
            <person name="Coelho M.A."/>
        </authorList>
    </citation>
    <scope>NUCLEOTIDE SEQUENCE</scope>
    <source>
        <strain evidence="2">CBS 7841</strain>
    </source>
</reference>
<feature type="compositionally biased region" description="Polar residues" evidence="1">
    <location>
        <begin position="70"/>
        <end position="81"/>
    </location>
</feature>
<feature type="compositionally biased region" description="Polar residues" evidence="1">
    <location>
        <begin position="88"/>
        <end position="101"/>
    </location>
</feature>
<reference evidence="2" key="3">
    <citation type="submission" date="2024-01" db="EMBL/GenBank/DDBJ databases">
        <authorList>
            <person name="Coelho M.A."/>
            <person name="David-Palma M."/>
            <person name="Shea T."/>
            <person name="Sun S."/>
            <person name="Cuomo C.A."/>
            <person name="Heitman J."/>
        </authorList>
    </citation>
    <scope>NUCLEOTIDE SEQUENCE</scope>
    <source>
        <strain evidence="2">CBS 7841</strain>
    </source>
</reference>
<dbReference type="EMBL" id="CP143791">
    <property type="protein sequence ID" value="WVN90709.1"/>
    <property type="molecule type" value="Genomic_DNA"/>
</dbReference>
<reference evidence="2" key="1">
    <citation type="submission" date="2016-06" db="EMBL/GenBank/DDBJ databases">
        <authorList>
            <person name="Cuomo C."/>
            <person name="Litvintseva A."/>
            <person name="Heitman J."/>
            <person name="Chen Y."/>
            <person name="Sun S."/>
            <person name="Springer D."/>
            <person name="Dromer F."/>
            <person name="Young S."/>
            <person name="Zeng Q."/>
            <person name="Chapman S."/>
            <person name="Gujja S."/>
            <person name="Saif S."/>
            <person name="Birren B."/>
        </authorList>
    </citation>
    <scope>NUCLEOTIDE SEQUENCE</scope>
    <source>
        <strain evidence="2">CBS 7841</strain>
    </source>
</reference>
<evidence type="ECO:0000313" key="3">
    <source>
        <dbReference type="Proteomes" id="UP000094043"/>
    </source>
</evidence>
<feature type="compositionally biased region" description="Polar residues" evidence="1">
    <location>
        <begin position="15"/>
        <end position="24"/>
    </location>
</feature>
<dbReference type="KEGG" id="cdep:91090159"/>
<feature type="compositionally biased region" description="Polar residues" evidence="1">
    <location>
        <begin position="109"/>
        <end position="126"/>
    </location>
</feature>
<evidence type="ECO:0000313" key="2">
    <source>
        <dbReference type="EMBL" id="WVN90709.1"/>
    </source>
</evidence>
<dbReference type="Proteomes" id="UP000094043">
    <property type="component" value="Chromosome 8"/>
</dbReference>
<keyword evidence="3" id="KW-1185">Reference proteome</keyword>
<dbReference type="RefSeq" id="XP_066071409.1">
    <property type="nucleotide sequence ID" value="XM_066215312.1"/>
</dbReference>
<feature type="region of interest" description="Disordered" evidence="1">
    <location>
        <begin position="68"/>
        <end position="126"/>
    </location>
</feature>